<dbReference type="InterPro" id="IPR001107">
    <property type="entry name" value="Band_7"/>
</dbReference>
<keyword evidence="8" id="KW-1185">Reference proteome</keyword>
<evidence type="ECO:0000313" key="8">
    <source>
        <dbReference type="Proteomes" id="UP001174909"/>
    </source>
</evidence>
<dbReference type="Pfam" id="PF01145">
    <property type="entry name" value="Band_7"/>
    <property type="match status" value="1"/>
</dbReference>
<dbReference type="EMBL" id="CASHTH010001405">
    <property type="protein sequence ID" value="CAI8014950.1"/>
    <property type="molecule type" value="Genomic_DNA"/>
</dbReference>
<dbReference type="AlphaFoldDB" id="A0AA35WHX4"/>
<reference evidence="7" key="1">
    <citation type="submission" date="2023-03" db="EMBL/GenBank/DDBJ databases">
        <authorList>
            <person name="Steffen K."/>
            <person name="Cardenas P."/>
        </authorList>
    </citation>
    <scope>NUCLEOTIDE SEQUENCE</scope>
</reference>
<evidence type="ECO:0000256" key="3">
    <source>
        <dbReference type="ARBA" id="ARBA00022692"/>
    </source>
</evidence>
<comment type="subcellular location">
    <subcellularLocation>
        <location evidence="1">Membrane</location>
    </subcellularLocation>
</comment>
<dbReference type="GO" id="GO:0016020">
    <property type="term" value="C:membrane"/>
    <property type="evidence" value="ECO:0007669"/>
    <property type="project" value="UniProtKB-SubCell"/>
</dbReference>
<feature type="domain" description="Band 7" evidence="6">
    <location>
        <begin position="20"/>
        <end position="208"/>
    </location>
</feature>
<evidence type="ECO:0000256" key="1">
    <source>
        <dbReference type="ARBA" id="ARBA00004370"/>
    </source>
</evidence>
<dbReference type="PIRSF" id="PIRSF005651">
    <property type="entry name" value="HflC"/>
    <property type="match status" value="1"/>
</dbReference>
<keyword evidence="4" id="KW-1133">Transmembrane helix</keyword>
<dbReference type="NCBIfam" id="TIGR01932">
    <property type="entry name" value="hflC"/>
    <property type="match status" value="1"/>
</dbReference>
<dbReference type="InterPro" id="IPR036013">
    <property type="entry name" value="Band_7/SPFH_dom_sf"/>
</dbReference>
<accession>A0AA35WHX4</accession>
<dbReference type="CDD" id="cd03405">
    <property type="entry name" value="SPFH_HflC"/>
    <property type="match status" value="1"/>
</dbReference>
<organism evidence="7 8">
    <name type="scientific">Geodia barretti</name>
    <name type="common">Barrett's horny sponge</name>
    <dbReference type="NCBI Taxonomy" id="519541"/>
    <lineage>
        <taxon>Eukaryota</taxon>
        <taxon>Metazoa</taxon>
        <taxon>Porifera</taxon>
        <taxon>Demospongiae</taxon>
        <taxon>Heteroscleromorpha</taxon>
        <taxon>Tetractinellida</taxon>
        <taxon>Astrophorina</taxon>
        <taxon>Geodiidae</taxon>
        <taxon>Geodia</taxon>
    </lineage>
</organism>
<keyword evidence="5" id="KW-0472">Membrane</keyword>
<evidence type="ECO:0000313" key="7">
    <source>
        <dbReference type="EMBL" id="CAI8014950.1"/>
    </source>
</evidence>
<dbReference type="Gene3D" id="3.30.479.30">
    <property type="entry name" value="Band 7 domain"/>
    <property type="match status" value="1"/>
</dbReference>
<dbReference type="PANTHER" id="PTHR42911:SF1">
    <property type="entry name" value="MODULATOR OF FTSH PROTEASE HFLC"/>
    <property type="match status" value="1"/>
</dbReference>
<name>A0AA35WHX4_GEOBA</name>
<comment type="similarity">
    <text evidence="2">Belongs to the band 7/mec-2 family. HflC subfamily.</text>
</comment>
<keyword evidence="3" id="KW-0812">Transmembrane</keyword>
<evidence type="ECO:0000256" key="2">
    <source>
        <dbReference type="ARBA" id="ARBA00007862"/>
    </source>
</evidence>
<evidence type="ECO:0000256" key="4">
    <source>
        <dbReference type="ARBA" id="ARBA00022989"/>
    </source>
</evidence>
<dbReference type="Proteomes" id="UP001174909">
    <property type="component" value="Unassembled WGS sequence"/>
</dbReference>
<proteinExistence type="inferred from homology"/>
<sequence length="310" mass="35264">MRPLIIVAILVVIGLIVLRQAFYIVDETEQVIILRFNEVINTHQAPGLYIKAPFVDNVVTFDKRILRIDAPAASMPDKEKQNLIIDSYARYRIVDPVQFRKTLQTEINASSRLGDIVTSTLRDRVALRDRFEIIGSEPIVDEQGNPVEDDEGLPLFEGRNTRNEILDEVLAGVKQLTQEQDFGIEIIDVRMKRADFPASVTPSIYTRMRAERNRIATRFRAEGEEEDLKIRAVANRNREVILATADQESSEIRGKGEAEAIRILAEALNQDPEFFAFRRSLQAYTAFLGSQDKIVLSSEAEVFKYLINPE</sequence>
<dbReference type="PANTHER" id="PTHR42911">
    <property type="entry name" value="MODULATOR OF FTSH PROTEASE HFLC"/>
    <property type="match status" value="1"/>
</dbReference>
<evidence type="ECO:0000256" key="5">
    <source>
        <dbReference type="ARBA" id="ARBA00023136"/>
    </source>
</evidence>
<evidence type="ECO:0000259" key="6">
    <source>
        <dbReference type="SMART" id="SM00244"/>
    </source>
</evidence>
<protein>
    <submittedName>
        <fullName evidence="7">Protein HflC</fullName>
    </submittedName>
</protein>
<dbReference type="SUPFAM" id="SSF117892">
    <property type="entry name" value="Band 7/SPFH domain"/>
    <property type="match status" value="1"/>
</dbReference>
<dbReference type="InterPro" id="IPR010200">
    <property type="entry name" value="HflC"/>
</dbReference>
<gene>
    <name evidence="7" type="ORF">GBAR_LOCUS9312</name>
</gene>
<comment type="caution">
    <text evidence="7">The sequence shown here is derived from an EMBL/GenBank/DDBJ whole genome shotgun (WGS) entry which is preliminary data.</text>
</comment>
<dbReference type="SMART" id="SM00244">
    <property type="entry name" value="PHB"/>
    <property type="match status" value="1"/>
</dbReference>